<evidence type="ECO:0000256" key="3">
    <source>
        <dbReference type="ARBA" id="ARBA00022741"/>
    </source>
</evidence>
<dbReference type="InterPro" id="IPR027417">
    <property type="entry name" value="P-loop_NTPase"/>
</dbReference>
<keyword evidence="2" id="KW-0813">Transport</keyword>
<dbReference type="PANTHER" id="PTHR42711">
    <property type="entry name" value="ABC TRANSPORTER ATP-BINDING PROTEIN"/>
    <property type="match status" value="1"/>
</dbReference>
<dbReference type="PROSITE" id="PS50893">
    <property type="entry name" value="ABC_TRANSPORTER_2"/>
    <property type="match status" value="1"/>
</dbReference>
<evidence type="ECO:0000259" key="5">
    <source>
        <dbReference type="PROSITE" id="PS50893"/>
    </source>
</evidence>
<dbReference type="PROSITE" id="PS00211">
    <property type="entry name" value="ABC_TRANSPORTER_1"/>
    <property type="match status" value="1"/>
</dbReference>
<reference evidence="6" key="1">
    <citation type="journal article" date="2021" name="PeerJ">
        <title>Extensive microbial diversity within the chicken gut microbiome revealed by metagenomics and culture.</title>
        <authorList>
            <person name="Gilroy R."/>
            <person name="Ravi A."/>
            <person name="Getino M."/>
            <person name="Pursley I."/>
            <person name="Horton D.L."/>
            <person name="Alikhan N.F."/>
            <person name="Baker D."/>
            <person name="Gharbi K."/>
            <person name="Hall N."/>
            <person name="Watson M."/>
            <person name="Adriaenssens E.M."/>
            <person name="Foster-Nyarko E."/>
            <person name="Jarju S."/>
            <person name="Secka A."/>
            <person name="Antonio M."/>
            <person name="Oren A."/>
            <person name="Chaudhuri R.R."/>
            <person name="La Ragione R."/>
            <person name="Hildebrand F."/>
            <person name="Pallen M.J."/>
        </authorList>
    </citation>
    <scope>NUCLEOTIDE SEQUENCE</scope>
    <source>
        <strain evidence="6">CHK187-5294</strain>
    </source>
</reference>
<keyword evidence="3" id="KW-0547">Nucleotide-binding</keyword>
<dbReference type="GO" id="GO:0016887">
    <property type="term" value="F:ATP hydrolysis activity"/>
    <property type="evidence" value="ECO:0007669"/>
    <property type="project" value="InterPro"/>
</dbReference>
<sequence length="307" mass="33577">MTENIIEAEGLTKSYGSVRAVDDIAFCVQKGSLFSFLGVNGAGKSTTINILCSILQKDAGKVRIGGFDLDGEADKIKPLLGIVFQNTVLDELLTVKDNLTVRASFYGLRGDAWHKRLAEISRLLDLEELLRRPFGKLSGGQKRRADIARALIHRPEILILDEPTTGLDPKTRQTVWEIVRSLQRERGMTVFLTTHYMEEADGSDQVVIIDGGRIAARGTPVQLKNEYSSNYLRLYGDAAALAEQMRALGQDAVTEGGACVVAVENAAAAREILVKYPGLCRDFEFVKGNMDDVFLSVTGKKLQGGAQ</sequence>
<dbReference type="EMBL" id="DXCL01000015">
    <property type="protein sequence ID" value="HIZ03136.1"/>
    <property type="molecule type" value="Genomic_DNA"/>
</dbReference>
<evidence type="ECO:0000313" key="7">
    <source>
        <dbReference type="Proteomes" id="UP000824132"/>
    </source>
</evidence>
<comment type="caution">
    <text evidence="6">The sequence shown here is derived from an EMBL/GenBank/DDBJ whole genome shotgun (WGS) entry which is preliminary data.</text>
</comment>
<evidence type="ECO:0000256" key="4">
    <source>
        <dbReference type="ARBA" id="ARBA00022840"/>
    </source>
</evidence>
<keyword evidence="4 6" id="KW-0067">ATP-binding</keyword>
<feature type="domain" description="ABC transporter" evidence="5">
    <location>
        <begin position="6"/>
        <end position="236"/>
    </location>
</feature>
<dbReference type="AlphaFoldDB" id="A0A9D2ICE1"/>
<dbReference type="InterPro" id="IPR003439">
    <property type="entry name" value="ABC_transporter-like_ATP-bd"/>
</dbReference>
<name>A0A9D2ICE1_9FIRM</name>
<protein>
    <submittedName>
        <fullName evidence="6">ABC transporter ATP-binding protein</fullName>
    </submittedName>
</protein>
<dbReference type="SUPFAM" id="SSF52540">
    <property type="entry name" value="P-loop containing nucleoside triphosphate hydrolases"/>
    <property type="match status" value="1"/>
</dbReference>
<dbReference type="InterPro" id="IPR017871">
    <property type="entry name" value="ABC_transporter-like_CS"/>
</dbReference>
<dbReference type="Gene3D" id="3.40.50.300">
    <property type="entry name" value="P-loop containing nucleotide triphosphate hydrolases"/>
    <property type="match status" value="1"/>
</dbReference>
<dbReference type="Proteomes" id="UP000824132">
    <property type="component" value="Unassembled WGS sequence"/>
</dbReference>
<evidence type="ECO:0000313" key="6">
    <source>
        <dbReference type="EMBL" id="HIZ03136.1"/>
    </source>
</evidence>
<dbReference type="GO" id="GO:0005524">
    <property type="term" value="F:ATP binding"/>
    <property type="evidence" value="ECO:0007669"/>
    <property type="project" value="UniProtKB-KW"/>
</dbReference>
<accession>A0A9D2ICE1</accession>
<dbReference type="PANTHER" id="PTHR42711:SF5">
    <property type="entry name" value="ABC TRANSPORTER ATP-BINDING PROTEIN NATA"/>
    <property type="match status" value="1"/>
</dbReference>
<gene>
    <name evidence="6" type="ORF">H9727_02510</name>
</gene>
<organism evidence="6 7">
    <name type="scientific">Candidatus Borkfalkia avistercoris</name>
    <dbReference type="NCBI Taxonomy" id="2838504"/>
    <lineage>
        <taxon>Bacteria</taxon>
        <taxon>Bacillati</taxon>
        <taxon>Bacillota</taxon>
        <taxon>Clostridia</taxon>
        <taxon>Christensenellales</taxon>
        <taxon>Christensenellaceae</taxon>
        <taxon>Candidatus Borkfalkia</taxon>
    </lineage>
</organism>
<dbReference type="InterPro" id="IPR050763">
    <property type="entry name" value="ABC_transporter_ATP-binding"/>
</dbReference>
<evidence type="ECO:0000256" key="2">
    <source>
        <dbReference type="ARBA" id="ARBA00022448"/>
    </source>
</evidence>
<dbReference type="Pfam" id="PF00005">
    <property type="entry name" value="ABC_tran"/>
    <property type="match status" value="1"/>
</dbReference>
<comment type="similarity">
    <text evidence="1">Belongs to the ABC transporter superfamily.</text>
</comment>
<proteinExistence type="inferred from homology"/>
<dbReference type="SMART" id="SM00382">
    <property type="entry name" value="AAA"/>
    <property type="match status" value="1"/>
</dbReference>
<dbReference type="InterPro" id="IPR003593">
    <property type="entry name" value="AAA+_ATPase"/>
</dbReference>
<reference evidence="6" key="2">
    <citation type="submission" date="2021-04" db="EMBL/GenBank/DDBJ databases">
        <authorList>
            <person name="Gilroy R."/>
        </authorList>
    </citation>
    <scope>NUCLEOTIDE SEQUENCE</scope>
    <source>
        <strain evidence="6">CHK187-5294</strain>
    </source>
</reference>
<evidence type="ECO:0000256" key="1">
    <source>
        <dbReference type="ARBA" id="ARBA00005417"/>
    </source>
</evidence>